<name>A0A1C0AAG6_9FIRM</name>
<evidence type="ECO:0000313" key="2">
    <source>
        <dbReference type="Proteomes" id="UP000093514"/>
    </source>
</evidence>
<dbReference type="InterPro" id="IPR010602">
    <property type="entry name" value="DUF1186"/>
</dbReference>
<proteinExistence type="predicted"/>
<comment type="caution">
    <text evidence="1">The sequence shown here is derived from an EMBL/GenBank/DDBJ whole genome shotgun (WGS) entry which is preliminary data.</text>
</comment>
<evidence type="ECO:0008006" key="3">
    <source>
        <dbReference type="Google" id="ProtNLM"/>
    </source>
</evidence>
<protein>
    <recommendedName>
        <fullName evidence="3">DUF1186 domain-containing protein</fullName>
    </recommendedName>
</protein>
<accession>A0A1C0AAG6</accession>
<dbReference type="EMBL" id="LWDV01000008">
    <property type="protein sequence ID" value="OCL27275.1"/>
    <property type="molecule type" value="Genomic_DNA"/>
</dbReference>
<organism evidence="1 2">
    <name type="scientific">Orenia metallireducens</name>
    <dbReference type="NCBI Taxonomy" id="1413210"/>
    <lineage>
        <taxon>Bacteria</taxon>
        <taxon>Bacillati</taxon>
        <taxon>Bacillota</taxon>
        <taxon>Clostridia</taxon>
        <taxon>Halanaerobiales</taxon>
        <taxon>Halobacteroidaceae</taxon>
        <taxon>Orenia</taxon>
    </lineage>
</organism>
<gene>
    <name evidence="1" type="ORF">U472_07355</name>
</gene>
<evidence type="ECO:0000313" key="1">
    <source>
        <dbReference type="EMBL" id="OCL27275.1"/>
    </source>
</evidence>
<keyword evidence="2" id="KW-1185">Reference proteome</keyword>
<dbReference type="Proteomes" id="UP000093514">
    <property type="component" value="Unassembled WGS sequence"/>
</dbReference>
<sequence>MIPYLEGMVDDAINNYKEYRDKSINSNEYVEIFFIVHALFLLAELEAENSLPKILEFLSQDEEFVYFWLGDILTEDIQYVIYKLGKNKMKLLEKFLLNKDYYLYFQETVSMGLAKIAV</sequence>
<reference evidence="1 2" key="2">
    <citation type="submission" date="2016-08" db="EMBL/GenBank/DDBJ databases">
        <title>Orenia metallireducens sp. nov. strain Z6, a Novel Metal-reducing Firmicute from the Deep Subsurface.</title>
        <authorList>
            <person name="Maxim B.I."/>
            <person name="Kenneth K."/>
            <person name="Flynn T.M."/>
            <person name="Oloughlin E.J."/>
            <person name="Locke R.A."/>
            <person name="Weber J.R."/>
            <person name="Egan S.M."/>
            <person name="Mackie R.I."/>
            <person name="Cann I.K."/>
        </authorList>
    </citation>
    <scope>NUCLEOTIDE SEQUENCE [LARGE SCALE GENOMIC DNA]</scope>
    <source>
        <strain evidence="1 2">Z6</strain>
    </source>
</reference>
<dbReference type="Pfam" id="PF06685">
    <property type="entry name" value="DUF1186"/>
    <property type="match status" value="1"/>
</dbReference>
<reference evidence="2" key="1">
    <citation type="submission" date="2016-07" db="EMBL/GenBank/DDBJ databases">
        <authorList>
            <person name="Florea S."/>
            <person name="Webb J.S."/>
            <person name="Jaromczyk J."/>
            <person name="Schardl C.L."/>
        </authorList>
    </citation>
    <scope>NUCLEOTIDE SEQUENCE [LARGE SCALE GENOMIC DNA]</scope>
    <source>
        <strain evidence="2">Z6</strain>
    </source>
</reference>
<dbReference type="AlphaFoldDB" id="A0A1C0AAG6"/>